<proteinExistence type="predicted"/>
<dbReference type="SUPFAM" id="SSF56300">
    <property type="entry name" value="Metallo-dependent phosphatases"/>
    <property type="match status" value="1"/>
</dbReference>
<dbReference type="RefSeq" id="WP_132488206.1">
    <property type="nucleotide sequence ID" value="NZ_SMKW01000031.1"/>
</dbReference>
<name>A0A4R4YS70_9PSEU</name>
<dbReference type="OrthoDB" id="9804511at2"/>
<reference evidence="4 5" key="1">
    <citation type="submission" date="2019-03" db="EMBL/GenBank/DDBJ databases">
        <title>Draft genome sequences of novel Actinobacteria.</title>
        <authorList>
            <person name="Sahin N."/>
            <person name="Ay H."/>
            <person name="Saygin H."/>
        </authorList>
    </citation>
    <scope>NUCLEOTIDE SEQUENCE [LARGE SCALE GENOMIC DNA]</scope>
    <source>
        <strain evidence="4 5">7K502</strain>
    </source>
</reference>
<dbReference type="PANTHER" id="PTHR10161:SF14">
    <property type="entry name" value="TARTRATE-RESISTANT ACID PHOSPHATASE TYPE 5"/>
    <property type="match status" value="1"/>
</dbReference>
<dbReference type="GO" id="GO:0016787">
    <property type="term" value="F:hydrolase activity"/>
    <property type="evidence" value="ECO:0007669"/>
    <property type="project" value="UniProtKB-KW"/>
</dbReference>
<sequence length="358" mass="38915">MREEHVTHAIRRRELLAGAVVAAVGVGLAPVAASASTRKFPLPTTRELTVLVTGDAGTGEPAQYAVAAAARRVAAEKGCSLALGLGDNLYLDGPESSDDDEFQTKFEQPNVGIDVPWLMILGNHDVSGLMPGGGDGPARGDYEVAYHNSSQRWYMPDRYYSVPLPDGSPNPVVEFFALDSNPVASFLPQLDPRYTWNGPYMQQQREWLDAKLRESRAYWKIVLAHHPYINNGPYGNAGEYNGVTLDDYASGKHLKELYEEIVLGRADLIMSGHDHCSQILAPVRGTQQIVCGASSQTESGQSKVTNDFHWQDFSRRGFMTLSITATAITIDAYLVESSDPATATATLAYTHTVGPRAG</sequence>
<dbReference type="AlphaFoldDB" id="A0A4R4YS70"/>
<comment type="caution">
    <text evidence="4">The sequence shown here is derived from an EMBL/GenBank/DDBJ whole genome shotgun (WGS) entry which is preliminary data.</text>
</comment>
<dbReference type="EMBL" id="SMKW01000031">
    <property type="protein sequence ID" value="TDD48101.1"/>
    <property type="molecule type" value="Genomic_DNA"/>
</dbReference>
<evidence type="ECO:0000256" key="1">
    <source>
        <dbReference type="ARBA" id="ARBA00022729"/>
    </source>
</evidence>
<evidence type="ECO:0000313" key="4">
    <source>
        <dbReference type="EMBL" id="TDD48101.1"/>
    </source>
</evidence>
<accession>A0A4R4YS70</accession>
<feature type="domain" description="Calcineurin-like phosphoesterase" evidence="3">
    <location>
        <begin position="49"/>
        <end position="276"/>
    </location>
</feature>
<evidence type="ECO:0000256" key="2">
    <source>
        <dbReference type="ARBA" id="ARBA00022801"/>
    </source>
</evidence>
<dbReference type="InterPro" id="IPR006311">
    <property type="entry name" value="TAT_signal"/>
</dbReference>
<keyword evidence="2" id="KW-0378">Hydrolase</keyword>
<evidence type="ECO:0000259" key="3">
    <source>
        <dbReference type="Pfam" id="PF00149"/>
    </source>
</evidence>
<dbReference type="InterPro" id="IPR051558">
    <property type="entry name" value="Metallophosphoesterase_PAP"/>
</dbReference>
<dbReference type="PROSITE" id="PS51318">
    <property type="entry name" value="TAT"/>
    <property type="match status" value="1"/>
</dbReference>
<gene>
    <name evidence="4" type="ORF">E1288_22605</name>
</gene>
<dbReference type="Gene3D" id="3.60.21.10">
    <property type="match status" value="1"/>
</dbReference>
<dbReference type="InterPro" id="IPR029052">
    <property type="entry name" value="Metallo-depent_PP-like"/>
</dbReference>
<dbReference type="PANTHER" id="PTHR10161">
    <property type="entry name" value="TARTRATE-RESISTANT ACID PHOSPHATASE TYPE 5"/>
    <property type="match status" value="1"/>
</dbReference>
<protein>
    <submittedName>
        <fullName evidence="4">Calcineurin</fullName>
    </submittedName>
</protein>
<organism evidence="4 5">
    <name type="scientific">Saccharopolyspora elongata</name>
    <dbReference type="NCBI Taxonomy" id="2530387"/>
    <lineage>
        <taxon>Bacteria</taxon>
        <taxon>Bacillati</taxon>
        <taxon>Actinomycetota</taxon>
        <taxon>Actinomycetes</taxon>
        <taxon>Pseudonocardiales</taxon>
        <taxon>Pseudonocardiaceae</taxon>
        <taxon>Saccharopolyspora</taxon>
    </lineage>
</organism>
<dbReference type="Proteomes" id="UP000294947">
    <property type="component" value="Unassembled WGS sequence"/>
</dbReference>
<dbReference type="Pfam" id="PF00149">
    <property type="entry name" value="Metallophos"/>
    <property type="match status" value="1"/>
</dbReference>
<keyword evidence="5" id="KW-1185">Reference proteome</keyword>
<keyword evidence="1" id="KW-0732">Signal</keyword>
<evidence type="ECO:0000313" key="5">
    <source>
        <dbReference type="Proteomes" id="UP000294947"/>
    </source>
</evidence>
<dbReference type="InterPro" id="IPR004843">
    <property type="entry name" value="Calcineurin-like_PHP"/>
</dbReference>